<proteinExistence type="predicted"/>
<feature type="domain" description="DUF4124" evidence="4">
    <location>
        <begin position="11"/>
        <end position="63"/>
    </location>
</feature>
<evidence type="ECO:0000313" key="6">
    <source>
        <dbReference type="Proteomes" id="UP000601990"/>
    </source>
</evidence>
<comment type="caution">
    <text evidence="5">The sequence shown here is derived from an EMBL/GenBank/DDBJ whole genome shotgun (WGS) entry which is preliminary data.</text>
</comment>
<organism evidence="5 6">
    <name type="scientific">Aromatoleum buckelii</name>
    <dbReference type="NCBI Taxonomy" id="200254"/>
    <lineage>
        <taxon>Bacteria</taxon>
        <taxon>Pseudomonadati</taxon>
        <taxon>Pseudomonadota</taxon>
        <taxon>Betaproteobacteria</taxon>
        <taxon>Rhodocyclales</taxon>
        <taxon>Rhodocyclaceae</taxon>
        <taxon>Aromatoleum</taxon>
    </lineage>
</organism>
<keyword evidence="1" id="KW-0175">Coiled coil</keyword>
<name>A0ABX1N703_9RHOO</name>
<protein>
    <submittedName>
        <fullName evidence="5">DUF4124 domain-containing protein</fullName>
    </submittedName>
</protein>
<gene>
    <name evidence="5" type="ORF">GO608_17215</name>
</gene>
<feature type="coiled-coil region" evidence="1">
    <location>
        <begin position="91"/>
        <end position="153"/>
    </location>
</feature>
<feature type="signal peptide" evidence="3">
    <location>
        <begin position="1"/>
        <end position="21"/>
    </location>
</feature>
<feature type="chain" id="PRO_5046364499" evidence="3">
    <location>
        <begin position="22"/>
        <end position="158"/>
    </location>
</feature>
<sequence length="158" mass="17555">MLDIRFFPAVLILVAAAPAHASVYKCVDSSGSVTYTNDSTFARGCKELSEDQPVSSIPAPPRAPASQPRATPNDFPRVAPEAQRARDDTRRQVLEKELLAEETALTEAKKALAEQEAIRLGNERNYQKVLDRLQPYKDKVELHQRNVDALKKEIGSLK</sequence>
<evidence type="ECO:0000259" key="4">
    <source>
        <dbReference type="Pfam" id="PF13511"/>
    </source>
</evidence>
<evidence type="ECO:0000256" key="3">
    <source>
        <dbReference type="SAM" id="SignalP"/>
    </source>
</evidence>
<evidence type="ECO:0000256" key="2">
    <source>
        <dbReference type="SAM" id="MobiDB-lite"/>
    </source>
</evidence>
<dbReference type="EMBL" id="WTVH01000045">
    <property type="protein sequence ID" value="NMF95054.1"/>
    <property type="molecule type" value="Genomic_DNA"/>
</dbReference>
<dbReference type="InterPro" id="IPR025392">
    <property type="entry name" value="DUF4124"/>
</dbReference>
<evidence type="ECO:0000256" key="1">
    <source>
        <dbReference type="SAM" id="Coils"/>
    </source>
</evidence>
<evidence type="ECO:0000313" key="5">
    <source>
        <dbReference type="EMBL" id="NMF95054.1"/>
    </source>
</evidence>
<keyword evidence="6" id="KW-1185">Reference proteome</keyword>
<keyword evidence="3" id="KW-0732">Signal</keyword>
<accession>A0ABX1N703</accession>
<reference evidence="5" key="1">
    <citation type="submission" date="2019-12" db="EMBL/GenBank/DDBJ databases">
        <title>Comparative genomics gives insights into the taxonomy of the Azoarcus-Aromatoleum group and reveals separate origins of nif in the plant-associated Azoarcus and non-plant-associated Aromatoleum sub-groups.</title>
        <authorList>
            <person name="Lafos M."/>
            <person name="Maluk M."/>
            <person name="Batista M."/>
            <person name="Junghare M."/>
            <person name="Carmona M."/>
            <person name="Faoro H."/>
            <person name="Cruz L.M."/>
            <person name="Battistoni F."/>
            <person name="De Souza E."/>
            <person name="Pedrosa F."/>
            <person name="Chen W.-M."/>
            <person name="Poole P.S."/>
            <person name="Dixon R.A."/>
            <person name="James E.K."/>
        </authorList>
    </citation>
    <scope>NUCLEOTIDE SEQUENCE</scope>
    <source>
        <strain evidence="5">U120</strain>
    </source>
</reference>
<feature type="region of interest" description="Disordered" evidence="2">
    <location>
        <begin position="48"/>
        <end position="90"/>
    </location>
</feature>
<dbReference type="Pfam" id="PF13511">
    <property type="entry name" value="DUF4124"/>
    <property type="match status" value="1"/>
</dbReference>
<dbReference type="Proteomes" id="UP000601990">
    <property type="component" value="Unassembled WGS sequence"/>
</dbReference>